<keyword evidence="2 13" id="KW-0328">Glycosyltransferase</keyword>
<evidence type="ECO:0000256" key="6">
    <source>
        <dbReference type="ARBA" id="ARBA00022984"/>
    </source>
</evidence>
<feature type="transmembrane region" description="Helical" evidence="12">
    <location>
        <begin position="212"/>
        <end position="229"/>
    </location>
</feature>
<dbReference type="GO" id="GO:0009252">
    <property type="term" value="P:peptidoglycan biosynthetic process"/>
    <property type="evidence" value="ECO:0007669"/>
    <property type="project" value="UniProtKB-KW"/>
</dbReference>
<accession>A0A645A024</accession>
<evidence type="ECO:0000256" key="1">
    <source>
        <dbReference type="ARBA" id="ARBA00004141"/>
    </source>
</evidence>
<dbReference type="EC" id="2.4.99.28" evidence="10"/>
<dbReference type="EMBL" id="VSSQ01011330">
    <property type="protein sequence ID" value="MPM46570.1"/>
    <property type="molecule type" value="Genomic_DNA"/>
</dbReference>
<evidence type="ECO:0000256" key="12">
    <source>
        <dbReference type="SAM" id="Phobius"/>
    </source>
</evidence>
<comment type="caution">
    <text evidence="13">The sequence shown here is derived from an EMBL/GenBank/DDBJ whole genome shotgun (WGS) entry which is preliminary data.</text>
</comment>
<sequence length="449" mass="49590">MLDKIKNAINPTNFQEDLENSKSTLEKFGVKIFKGDKVIWLVFVILCVISLVEIFSATSTIVYKQQNQWGPILRHTMFLIGGVGVIVLIHNIPYRYFSSLIFVLIASIVLLLLTPVIGTTVNGAERWISIFGFTIQPSEIAKISLMGTIAFLLSKQNGMNDGLLFKWMIGLMIVVCGIIAMDNLSTAALLFVVCFLLMFIGNVKLARLLKVGGAGIAFLVLFIVLLKVIPADWTDSGALSRVGTWQNRIAEFGSHKEESEETYYTITDENYQVAHAKIAIANGGVLGKFPGNSTERDFLPQAYSDFIYAIIIEEMGIAGGIFVLLLYIIILIRAGMIARKTQKLFPKYLVLGSALMLSMQAFINMAVAVNLIPVTGQPLPLISRGGTSLLITCAYFGLILSADRFGIGKKKGEVTIDETDQPDERKDKKNAVETIDKLEEKVEFEIIQV</sequence>
<dbReference type="PANTHER" id="PTHR30474">
    <property type="entry name" value="CELL CYCLE PROTEIN"/>
    <property type="match status" value="1"/>
</dbReference>
<feature type="transmembrane region" description="Helical" evidence="12">
    <location>
        <begin position="306"/>
        <end position="336"/>
    </location>
</feature>
<comment type="catalytic activity">
    <reaction evidence="11">
        <text>[GlcNAc-(1-&gt;4)-Mur2Ac(oyl-L-Ala-gamma-D-Glu-L-Lys-D-Ala-D-Ala)](n)-di-trans,octa-cis-undecaprenyl diphosphate + beta-D-GlcNAc-(1-&gt;4)-Mur2Ac(oyl-L-Ala-gamma-D-Glu-L-Lys-D-Ala-D-Ala)-di-trans,octa-cis-undecaprenyl diphosphate = [GlcNAc-(1-&gt;4)-Mur2Ac(oyl-L-Ala-gamma-D-Glu-L-Lys-D-Ala-D-Ala)](n+1)-di-trans,octa-cis-undecaprenyl diphosphate + di-trans,octa-cis-undecaprenyl diphosphate + H(+)</text>
        <dbReference type="Rhea" id="RHEA:23708"/>
        <dbReference type="Rhea" id="RHEA-COMP:9602"/>
        <dbReference type="Rhea" id="RHEA-COMP:9603"/>
        <dbReference type="ChEBI" id="CHEBI:15378"/>
        <dbReference type="ChEBI" id="CHEBI:58405"/>
        <dbReference type="ChEBI" id="CHEBI:60033"/>
        <dbReference type="ChEBI" id="CHEBI:78435"/>
        <dbReference type="EC" id="2.4.99.28"/>
    </reaction>
</comment>
<dbReference type="GO" id="GO:0051301">
    <property type="term" value="P:cell division"/>
    <property type="evidence" value="ECO:0007669"/>
    <property type="project" value="InterPro"/>
</dbReference>
<evidence type="ECO:0000256" key="11">
    <source>
        <dbReference type="ARBA" id="ARBA00049902"/>
    </source>
</evidence>
<proteinExistence type="predicted"/>
<name>A0A645A024_9ZZZZ</name>
<evidence type="ECO:0000256" key="3">
    <source>
        <dbReference type="ARBA" id="ARBA00022679"/>
    </source>
</evidence>
<reference evidence="13" key="1">
    <citation type="submission" date="2019-08" db="EMBL/GenBank/DDBJ databases">
        <authorList>
            <person name="Kucharzyk K."/>
            <person name="Murdoch R.W."/>
            <person name="Higgins S."/>
            <person name="Loffler F."/>
        </authorList>
    </citation>
    <scope>NUCLEOTIDE SEQUENCE</scope>
</reference>
<dbReference type="GO" id="GO:0032153">
    <property type="term" value="C:cell division site"/>
    <property type="evidence" value="ECO:0007669"/>
    <property type="project" value="TreeGrafter"/>
</dbReference>
<feature type="transmembrane region" description="Helical" evidence="12">
    <location>
        <begin position="96"/>
        <end position="118"/>
    </location>
</feature>
<keyword evidence="7 12" id="KW-1133">Transmembrane helix</keyword>
<feature type="transmembrane region" description="Helical" evidence="12">
    <location>
        <begin position="381"/>
        <end position="402"/>
    </location>
</feature>
<dbReference type="AlphaFoldDB" id="A0A645A024"/>
<comment type="subcellular location">
    <subcellularLocation>
        <location evidence="1">Membrane</location>
        <topology evidence="1">Multi-pass membrane protein</topology>
    </subcellularLocation>
</comment>
<dbReference type="GO" id="GO:0008955">
    <property type="term" value="F:peptidoglycan glycosyltransferase activity"/>
    <property type="evidence" value="ECO:0007669"/>
    <property type="project" value="UniProtKB-EC"/>
</dbReference>
<gene>
    <name evidence="13" type="primary">ftsW_36</name>
    <name evidence="13" type="ORF">SDC9_93274</name>
</gene>
<feature type="transmembrane region" description="Helical" evidence="12">
    <location>
        <begin position="164"/>
        <end position="181"/>
    </location>
</feature>
<dbReference type="PANTHER" id="PTHR30474:SF2">
    <property type="entry name" value="PEPTIDOGLYCAN GLYCOSYLTRANSFERASE FTSW-RELATED"/>
    <property type="match status" value="1"/>
</dbReference>
<keyword evidence="8 12" id="KW-0472">Membrane</keyword>
<feature type="transmembrane region" description="Helical" evidence="12">
    <location>
        <begin position="348"/>
        <end position="369"/>
    </location>
</feature>
<evidence type="ECO:0000256" key="8">
    <source>
        <dbReference type="ARBA" id="ARBA00023136"/>
    </source>
</evidence>
<feature type="transmembrane region" description="Helical" evidence="12">
    <location>
        <begin position="130"/>
        <end position="152"/>
    </location>
</feature>
<evidence type="ECO:0000256" key="7">
    <source>
        <dbReference type="ARBA" id="ARBA00022989"/>
    </source>
</evidence>
<evidence type="ECO:0000313" key="13">
    <source>
        <dbReference type="EMBL" id="MPM46570.1"/>
    </source>
</evidence>
<feature type="transmembrane region" description="Helical" evidence="12">
    <location>
        <begin position="187"/>
        <end position="205"/>
    </location>
</feature>
<evidence type="ECO:0000256" key="2">
    <source>
        <dbReference type="ARBA" id="ARBA00022676"/>
    </source>
</evidence>
<protein>
    <recommendedName>
        <fullName evidence="10">peptidoglycan glycosyltransferase</fullName>
        <ecNumber evidence="10">2.4.99.28</ecNumber>
    </recommendedName>
    <alternativeName>
        <fullName evidence="9">Peptidoglycan polymerase</fullName>
    </alternativeName>
</protein>
<keyword evidence="6" id="KW-0573">Peptidoglycan synthesis</keyword>
<evidence type="ECO:0000256" key="5">
    <source>
        <dbReference type="ARBA" id="ARBA00022960"/>
    </source>
</evidence>
<dbReference type="GO" id="GO:0008360">
    <property type="term" value="P:regulation of cell shape"/>
    <property type="evidence" value="ECO:0007669"/>
    <property type="project" value="UniProtKB-KW"/>
</dbReference>
<evidence type="ECO:0000256" key="4">
    <source>
        <dbReference type="ARBA" id="ARBA00022692"/>
    </source>
</evidence>
<keyword evidence="5" id="KW-0133">Cell shape</keyword>
<dbReference type="GO" id="GO:0015648">
    <property type="term" value="F:lipid-linked peptidoglycan transporter activity"/>
    <property type="evidence" value="ECO:0007669"/>
    <property type="project" value="TreeGrafter"/>
</dbReference>
<dbReference type="Pfam" id="PF01098">
    <property type="entry name" value="FTSW_RODA_SPOVE"/>
    <property type="match status" value="1"/>
</dbReference>
<evidence type="ECO:0000256" key="10">
    <source>
        <dbReference type="ARBA" id="ARBA00044770"/>
    </source>
</evidence>
<evidence type="ECO:0000256" key="9">
    <source>
        <dbReference type="ARBA" id="ARBA00032370"/>
    </source>
</evidence>
<keyword evidence="4 12" id="KW-0812">Transmembrane</keyword>
<keyword evidence="3 13" id="KW-0808">Transferase</keyword>
<organism evidence="13">
    <name type="scientific">bioreactor metagenome</name>
    <dbReference type="NCBI Taxonomy" id="1076179"/>
    <lineage>
        <taxon>unclassified sequences</taxon>
        <taxon>metagenomes</taxon>
        <taxon>ecological metagenomes</taxon>
    </lineage>
</organism>
<dbReference type="GO" id="GO:0005886">
    <property type="term" value="C:plasma membrane"/>
    <property type="evidence" value="ECO:0007669"/>
    <property type="project" value="TreeGrafter"/>
</dbReference>
<feature type="transmembrane region" description="Helical" evidence="12">
    <location>
        <begin position="69"/>
        <end position="89"/>
    </location>
</feature>
<dbReference type="InterPro" id="IPR001182">
    <property type="entry name" value="FtsW/RodA"/>
</dbReference>
<feature type="transmembrane region" description="Helical" evidence="12">
    <location>
        <begin position="38"/>
        <end position="63"/>
    </location>
</feature>